<protein>
    <submittedName>
        <fullName evidence="3">Helix-turn-helix transcriptional regulator</fullName>
    </submittedName>
</protein>
<dbReference type="GO" id="GO:0003677">
    <property type="term" value="F:DNA binding"/>
    <property type="evidence" value="ECO:0007669"/>
    <property type="project" value="InterPro"/>
</dbReference>
<evidence type="ECO:0000256" key="1">
    <source>
        <dbReference type="SAM" id="MobiDB-lite"/>
    </source>
</evidence>
<gene>
    <name evidence="3" type="ORF">AB5J52_23535</name>
</gene>
<organism evidence="3">
    <name type="scientific">Streptomyces sp. R39</name>
    <dbReference type="NCBI Taxonomy" id="3238631"/>
    <lineage>
        <taxon>Bacteria</taxon>
        <taxon>Bacillati</taxon>
        <taxon>Actinomycetota</taxon>
        <taxon>Actinomycetes</taxon>
        <taxon>Kitasatosporales</taxon>
        <taxon>Streptomycetaceae</taxon>
        <taxon>Streptomyces</taxon>
    </lineage>
</organism>
<dbReference type="AlphaFoldDB" id="A0AB39QU69"/>
<dbReference type="Gene3D" id="3.30.450.180">
    <property type="match status" value="1"/>
</dbReference>
<dbReference type="PROSITE" id="PS50943">
    <property type="entry name" value="HTH_CROC1"/>
    <property type="match status" value="1"/>
</dbReference>
<feature type="domain" description="HTH cro/C1-type" evidence="2">
    <location>
        <begin position="36"/>
        <end position="83"/>
    </location>
</feature>
<evidence type="ECO:0000313" key="3">
    <source>
        <dbReference type="EMBL" id="XDQ44990.1"/>
    </source>
</evidence>
<dbReference type="SUPFAM" id="SSF47413">
    <property type="entry name" value="lambda repressor-like DNA-binding domains"/>
    <property type="match status" value="1"/>
</dbReference>
<evidence type="ECO:0000259" key="2">
    <source>
        <dbReference type="PROSITE" id="PS50943"/>
    </source>
</evidence>
<sequence>MAAAGDANALGRYLRARRELVRPEDARDTGNRRVPGLRREEVAFLAGISSDYYNRLEQGRDRNPSEQVLRSIARALRLDEEATAYLLEIAALRTPRRRRPRKPEKVGDGIRTLIDSWPLTPAYVHGTYLDVLAANSLAIALSPFNAPGHNAILAAFLEPEMRELHQDWEDMTARLVPYLRSVVGADIEDPRLVEIVGELSVRSERFRTLWARQDVKHKTTGISLLRHPQVGPLELHYEKLLLPGTGGQTLITYHAQPGSASEERLRLLASMNAPDQAAGGTPAATDHPRGPGHPTTR</sequence>
<feature type="region of interest" description="Disordered" evidence="1">
    <location>
        <begin position="270"/>
        <end position="297"/>
    </location>
</feature>
<dbReference type="InterPro" id="IPR010982">
    <property type="entry name" value="Lambda_DNA-bd_dom_sf"/>
</dbReference>
<dbReference type="EMBL" id="CP163441">
    <property type="protein sequence ID" value="XDQ44990.1"/>
    <property type="molecule type" value="Genomic_DNA"/>
</dbReference>
<dbReference type="PANTHER" id="PTHR35010">
    <property type="entry name" value="BLL4672 PROTEIN-RELATED"/>
    <property type="match status" value="1"/>
</dbReference>
<dbReference type="RefSeq" id="WP_369223757.1">
    <property type="nucleotide sequence ID" value="NZ_CP163441.1"/>
</dbReference>
<name>A0AB39QU69_9ACTN</name>
<reference evidence="3" key="1">
    <citation type="submission" date="2024-07" db="EMBL/GenBank/DDBJ databases">
        <authorList>
            <person name="Yu S.T."/>
        </authorList>
    </citation>
    <scope>NUCLEOTIDE SEQUENCE</scope>
    <source>
        <strain evidence="3">R39</strain>
    </source>
</reference>
<dbReference type="Pfam" id="PF17765">
    <property type="entry name" value="MLTR_LBD"/>
    <property type="match status" value="1"/>
</dbReference>
<proteinExistence type="predicted"/>
<dbReference type="InterPro" id="IPR041413">
    <property type="entry name" value="MLTR_LBD"/>
</dbReference>
<dbReference type="Pfam" id="PF13560">
    <property type="entry name" value="HTH_31"/>
    <property type="match status" value="1"/>
</dbReference>
<dbReference type="Gene3D" id="1.10.260.40">
    <property type="entry name" value="lambda repressor-like DNA-binding domains"/>
    <property type="match status" value="1"/>
</dbReference>
<dbReference type="SMART" id="SM00530">
    <property type="entry name" value="HTH_XRE"/>
    <property type="match status" value="1"/>
</dbReference>
<dbReference type="PANTHER" id="PTHR35010:SF2">
    <property type="entry name" value="BLL4672 PROTEIN"/>
    <property type="match status" value="1"/>
</dbReference>
<dbReference type="CDD" id="cd00093">
    <property type="entry name" value="HTH_XRE"/>
    <property type="match status" value="1"/>
</dbReference>
<dbReference type="InterPro" id="IPR001387">
    <property type="entry name" value="Cro/C1-type_HTH"/>
</dbReference>
<accession>A0AB39QU69</accession>